<evidence type="ECO:0000259" key="8">
    <source>
        <dbReference type="PROSITE" id="PS50004"/>
    </source>
</evidence>
<evidence type="ECO:0000313" key="11">
    <source>
        <dbReference type="Proteomes" id="UP000694867"/>
    </source>
</evidence>
<dbReference type="AlphaFoldDB" id="A0AAJ7SH37"/>
<comment type="similarity">
    <text evidence="4">Belongs to the unc-13 family.</text>
</comment>
<feature type="domain" description="C2" evidence="8">
    <location>
        <begin position="928"/>
        <end position="1064"/>
    </location>
</feature>
<evidence type="ECO:0000256" key="4">
    <source>
        <dbReference type="ARBA" id="ARBA00005823"/>
    </source>
</evidence>
<keyword evidence="5" id="KW-0268">Exocytosis</keyword>
<evidence type="ECO:0000256" key="2">
    <source>
        <dbReference type="ARBA" id="ARBA00004496"/>
    </source>
</evidence>
<evidence type="ECO:0000313" key="12">
    <source>
        <dbReference type="RefSeq" id="XP_028968648.1"/>
    </source>
</evidence>
<evidence type="ECO:0000256" key="3">
    <source>
        <dbReference type="ARBA" id="ARBA00004603"/>
    </source>
</evidence>
<dbReference type="InterPro" id="IPR010439">
    <property type="entry name" value="MUN_dom"/>
</dbReference>
<evidence type="ECO:0000259" key="9">
    <source>
        <dbReference type="PROSITE" id="PS51258"/>
    </source>
</evidence>
<dbReference type="InterPro" id="IPR000008">
    <property type="entry name" value="C2_dom"/>
</dbReference>
<dbReference type="GeneID" id="100898092"/>
<dbReference type="RefSeq" id="XP_028968648.1">
    <property type="nucleotide sequence ID" value="XM_029112815.1"/>
</dbReference>
<evidence type="ECO:0000256" key="1">
    <source>
        <dbReference type="ARBA" id="ARBA00004172"/>
    </source>
</evidence>
<reference evidence="12" key="1">
    <citation type="submission" date="2025-08" db="UniProtKB">
        <authorList>
            <consortium name="RefSeq"/>
        </authorList>
    </citation>
    <scope>IDENTIFICATION</scope>
</reference>
<protein>
    <submittedName>
        <fullName evidence="12">BAI1-associated protein 3</fullName>
    </submittedName>
</protein>
<dbReference type="InterPro" id="IPR014770">
    <property type="entry name" value="Munc13_1"/>
</dbReference>
<organism evidence="11 12">
    <name type="scientific">Galendromus occidentalis</name>
    <name type="common">western predatory mite</name>
    <dbReference type="NCBI Taxonomy" id="34638"/>
    <lineage>
        <taxon>Eukaryota</taxon>
        <taxon>Metazoa</taxon>
        <taxon>Ecdysozoa</taxon>
        <taxon>Arthropoda</taxon>
        <taxon>Chelicerata</taxon>
        <taxon>Arachnida</taxon>
        <taxon>Acari</taxon>
        <taxon>Parasitiformes</taxon>
        <taxon>Mesostigmata</taxon>
        <taxon>Gamasina</taxon>
        <taxon>Phytoseioidea</taxon>
        <taxon>Phytoseiidae</taxon>
        <taxon>Typhlodrominae</taxon>
        <taxon>Galendromus</taxon>
    </lineage>
</organism>
<gene>
    <name evidence="12" type="primary">LOC100898092</name>
</gene>
<dbReference type="GO" id="GO:0099503">
    <property type="term" value="C:secretory vesicle"/>
    <property type="evidence" value="ECO:0007669"/>
    <property type="project" value="TreeGrafter"/>
</dbReference>
<dbReference type="PROSITE" id="PS51258">
    <property type="entry name" value="MHD1"/>
    <property type="match status" value="1"/>
</dbReference>
<feature type="domain" description="MHD1" evidence="9">
    <location>
        <begin position="563"/>
        <end position="689"/>
    </location>
</feature>
<feature type="domain" description="C2" evidence="8">
    <location>
        <begin position="76"/>
        <end position="242"/>
    </location>
</feature>
<dbReference type="Pfam" id="PF00168">
    <property type="entry name" value="C2"/>
    <property type="match status" value="2"/>
</dbReference>
<dbReference type="PRINTS" id="PR00360">
    <property type="entry name" value="C2DOMAIN"/>
</dbReference>
<dbReference type="InterPro" id="IPR052095">
    <property type="entry name" value="UNC-13_domain"/>
</dbReference>
<feature type="domain" description="MHD2" evidence="10">
    <location>
        <begin position="804"/>
        <end position="912"/>
    </location>
</feature>
<dbReference type="Pfam" id="PF06292">
    <property type="entry name" value="MUN"/>
    <property type="match status" value="1"/>
</dbReference>
<dbReference type="SMART" id="SM00239">
    <property type="entry name" value="C2"/>
    <property type="match status" value="2"/>
</dbReference>
<sequence length="1106" mass="126209">MTLDFGQCVTTSSGDQVKDNSTFYTEELAEEQEQIIMEKVYSEALYAVMHRVGRTEYRKEDLYFFLKDAFALEDDKHYELLQSVGQEEKPQTCVEVFVERAENLIAKDVNGFSDPYCMLGIQLGAGGYEGTCDMNNIEATQVMTTKVQHANLNPVWNEKFILDVKDVLSDLFHLDIWDEDIEKGNLIEAASKVTDVSSIKGLGRFFKQIAESTKGSDAQDDFLGCVTIPLKEVPGSGINEWLQLTSRFSKGSTIRGRIKLELTIRCRKRRGKDVSQESDSPSAVRTYETLLTIFAEQQLQHAQTSEKWSGFIPPQATAILDQIAVQGNLSPLQRSVSQWTVYVNINNTAQLDYKLILSYLSDLNTQWLKVNDFSPNQVRAVEEATDCFVSHSLRLLRKHCEIWPSGTFEGQANMNGLLKCLGLIRRMSAFRQTDNDKQRRLQEDIELALTEGAQSWLKAQIAAREPMTFDTDASIQGYIEVLRDVSQELRLGQKYYHDRFSGELGVPYTNLIYRSYELELEEELAGEIKDLVSKMDSDAAWATHGPDPKRAQDKSMRAGTRLYELYIAIQDFVMFRRSFENYKPAKEELTLHQFHLWFSEAVQNWFLMAKVKSKGIITNAVDVDAEENKFKALDQVKHSASAVDVAGCIKQIKLFWKELDWPDKAQSYPLIIKILEAICDCALHYVGLCHSKLDSAGYFDFEGQFDVASEVCVILSNIEFVRDYILTLSKDLHVQDVLDAITEVEGESTAVQCRTAIEAMIESTDDDVVNKTLFILKGLGEKIRPEIRKCMNHVASEPQKRTVEESLEPLYEYLEQNLAMTYNQLEHVNFYRFSQRIWSVIIEELRNLAWQHRGGKQEFFERLNEASDKIGTYMHASGNGLTLQHVKSEEFEQLKAQLTRMLTPSRLLISDYFAARIAKQNDRIEAITPGAHQYGFLAVKAALMSDSKEIYVHVLRARDLRSMDSNGSSDPYVKVELVPRHVFMETPSYKTKVVKKTTNPVWGEEFVFKLEDGVAPKDFDPAMCIRFTVMDHDLVGANDFEGECFLGLRDLPVIDSSGFVQLNSIDIIDMPLTQPEEKDEFLGILEKRKWDSEAVKFSGEQRKKQM</sequence>
<dbReference type="GO" id="GO:0006887">
    <property type="term" value="P:exocytosis"/>
    <property type="evidence" value="ECO:0007669"/>
    <property type="project" value="UniProtKB-KW"/>
</dbReference>
<name>A0AAJ7SH37_9ACAR</name>
<keyword evidence="6" id="KW-0963">Cytoplasm</keyword>
<dbReference type="InterPro" id="IPR035892">
    <property type="entry name" value="C2_domain_sf"/>
</dbReference>
<dbReference type="Gene3D" id="1.20.58.1100">
    <property type="match status" value="1"/>
</dbReference>
<evidence type="ECO:0000256" key="6">
    <source>
        <dbReference type="ARBA" id="ARBA00022490"/>
    </source>
</evidence>
<comment type="subcellular location">
    <subcellularLocation>
        <location evidence="2">Cytoplasm</location>
    </subcellularLocation>
    <subcellularLocation>
        <location evidence="3">Late endosome</location>
    </subcellularLocation>
    <subcellularLocation>
        <location evidence="1">Recycling endosome</location>
    </subcellularLocation>
</comment>
<evidence type="ECO:0000259" key="10">
    <source>
        <dbReference type="PROSITE" id="PS51259"/>
    </source>
</evidence>
<dbReference type="KEGG" id="goe:100898092"/>
<evidence type="ECO:0000256" key="7">
    <source>
        <dbReference type="ARBA" id="ARBA00022753"/>
    </source>
</evidence>
<dbReference type="Proteomes" id="UP000694867">
    <property type="component" value="Unplaced"/>
</dbReference>
<evidence type="ECO:0000256" key="5">
    <source>
        <dbReference type="ARBA" id="ARBA00022483"/>
    </source>
</evidence>
<dbReference type="GO" id="GO:0005770">
    <property type="term" value="C:late endosome"/>
    <property type="evidence" value="ECO:0007669"/>
    <property type="project" value="UniProtKB-SubCell"/>
</dbReference>
<keyword evidence="11" id="KW-1185">Reference proteome</keyword>
<dbReference type="InterPro" id="IPR014772">
    <property type="entry name" value="Munc13_dom-2"/>
</dbReference>
<dbReference type="Gene3D" id="2.60.40.150">
    <property type="entry name" value="C2 domain"/>
    <property type="match status" value="2"/>
</dbReference>
<dbReference type="GO" id="GO:0055037">
    <property type="term" value="C:recycling endosome"/>
    <property type="evidence" value="ECO:0007669"/>
    <property type="project" value="UniProtKB-SubCell"/>
</dbReference>
<keyword evidence="7" id="KW-0967">Endosome</keyword>
<dbReference type="PROSITE" id="PS50004">
    <property type="entry name" value="C2"/>
    <property type="match status" value="2"/>
</dbReference>
<dbReference type="PANTHER" id="PTHR45999">
    <property type="entry name" value="UNC-13-4A, ISOFORM B"/>
    <property type="match status" value="1"/>
</dbReference>
<dbReference type="PROSITE" id="PS51259">
    <property type="entry name" value="MHD2"/>
    <property type="match status" value="1"/>
</dbReference>
<dbReference type="Gene3D" id="1.10.357.50">
    <property type="match status" value="1"/>
</dbReference>
<accession>A0AAJ7SH37</accession>
<proteinExistence type="inferred from homology"/>
<dbReference type="SUPFAM" id="SSF49562">
    <property type="entry name" value="C2 domain (Calcium/lipid-binding domain, CaLB)"/>
    <property type="match status" value="2"/>
</dbReference>
<dbReference type="PANTHER" id="PTHR45999:SF4">
    <property type="entry name" value="UNC-13-4A, ISOFORM B"/>
    <property type="match status" value="1"/>
</dbReference>